<feature type="transmembrane region" description="Helical" evidence="7">
    <location>
        <begin position="320"/>
        <end position="341"/>
    </location>
</feature>
<dbReference type="STRING" id="519452.SAMN04488139_0549"/>
<dbReference type="RefSeq" id="WP_092837218.1">
    <property type="nucleotide sequence ID" value="NZ_FPCF01000001.1"/>
</dbReference>
<evidence type="ECO:0000256" key="5">
    <source>
        <dbReference type="ARBA" id="ARBA00022989"/>
    </source>
</evidence>
<feature type="transmembrane region" description="Helical" evidence="7">
    <location>
        <begin position="114"/>
        <end position="135"/>
    </location>
</feature>
<feature type="transmembrane region" description="Helical" evidence="7">
    <location>
        <begin position="362"/>
        <end position="393"/>
    </location>
</feature>
<dbReference type="Pfam" id="PF13440">
    <property type="entry name" value="Polysacc_synt_3"/>
    <property type="match status" value="1"/>
</dbReference>
<keyword evidence="9" id="KW-1185">Reference proteome</keyword>
<evidence type="ECO:0000313" key="9">
    <source>
        <dbReference type="Proteomes" id="UP000286985"/>
    </source>
</evidence>
<evidence type="ECO:0000256" key="7">
    <source>
        <dbReference type="SAM" id="Phobius"/>
    </source>
</evidence>
<accession>A0A432XKV0</accession>
<comment type="subcellular location">
    <subcellularLocation>
        <location evidence="1">Cell membrane</location>
        <topology evidence="1">Multi-pass membrane protein</topology>
    </subcellularLocation>
</comment>
<evidence type="ECO:0000256" key="6">
    <source>
        <dbReference type="ARBA" id="ARBA00023136"/>
    </source>
</evidence>
<dbReference type="GO" id="GO:0005886">
    <property type="term" value="C:plasma membrane"/>
    <property type="evidence" value="ECO:0007669"/>
    <property type="project" value="UniProtKB-SubCell"/>
</dbReference>
<sequence>MSLKQQAITGVKWNFVQQFSVQIINFGVQVILARLLMPEMFGLIAMVIVFISIGTALMDSGMTSSLIRTKEPDPTDYSTVFVTNLIVSFAVYGVVFLSAPYIAAFYNQDVLTDIIRLLALSFVIRAFVAVHVAKLTKEMNFKLQMQLQIPATIMSGIVGVTMAYMDYGVWSLVWLNLAQAIVFTVQNWVFIPWKPSLIFDKERFKYHFKFGYKLTLSSLIDTVYNDAYRIVIGKLYSPAQVGYFHQAEMLRLFPVQQIGAVMGKVTYPFFSKIEGDEMLREAYRATMRLVLFAVIPVMLFLIVVAEEGFLLVFGEHWLPAVPYFQVLAVASIIRPISSYNLNILKVKGRSDLFLKVEVIKKIVGIVALLIGLQFGVFGLVLSLTIVSFVWTLTNMSYCGRLIGYKVFSQIKDISGLFVVGGAAFVLSELFRLQFSELSESLLLIILMTGLVYLGVYLSLIYIFDRPLLKMVLGALKNE</sequence>
<gene>
    <name evidence="8" type="ORF">CWE24_02070</name>
</gene>
<evidence type="ECO:0000256" key="3">
    <source>
        <dbReference type="ARBA" id="ARBA00022475"/>
    </source>
</evidence>
<reference evidence="9" key="1">
    <citation type="journal article" date="2018" name="Front. Microbiol.">
        <title>Genome-Based Analysis Reveals the Taxonomy and Diversity of the Family Idiomarinaceae.</title>
        <authorList>
            <person name="Liu Y."/>
            <person name="Lai Q."/>
            <person name="Shao Z."/>
        </authorList>
    </citation>
    <scope>NUCLEOTIDE SEQUENCE [LARGE SCALE GENOMIC DNA]</scope>
    <source>
        <strain evidence="9">908033</strain>
    </source>
</reference>
<feature type="transmembrane region" description="Helical" evidence="7">
    <location>
        <begin position="442"/>
        <end position="463"/>
    </location>
</feature>
<comment type="similarity">
    <text evidence="2">Belongs to the polysaccharide synthase family.</text>
</comment>
<feature type="transmembrane region" description="Helical" evidence="7">
    <location>
        <begin position="79"/>
        <end position="102"/>
    </location>
</feature>
<keyword evidence="6 7" id="KW-0472">Membrane</keyword>
<evidence type="ECO:0000313" key="8">
    <source>
        <dbReference type="EMBL" id="RUO49314.1"/>
    </source>
</evidence>
<feature type="transmembrane region" description="Helical" evidence="7">
    <location>
        <begin position="289"/>
        <end position="314"/>
    </location>
</feature>
<protein>
    <submittedName>
        <fullName evidence="8">Lipopolysaccharide biosynthesis protein</fullName>
    </submittedName>
</protein>
<proteinExistence type="inferred from homology"/>
<evidence type="ECO:0000256" key="1">
    <source>
        <dbReference type="ARBA" id="ARBA00004651"/>
    </source>
</evidence>
<evidence type="ECO:0000256" key="4">
    <source>
        <dbReference type="ARBA" id="ARBA00022692"/>
    </source>
</evidence>
<feature type="transmembrane region" description="Helical" evidence="7">
    <location>
        <begin position="40"/>
        <end position="58"/>
    </location>
</feature>
<name>A0A432XKV0_9GAMM</name>
<dbReference type="PANTHER" id="PTHR30250:SF10">
    <property type="entry name" value="LIPOPOLYSACCHARIDE BIOSYNTHESIS PROTEIN WZXC"/>
    <property type="match status" value="1"/>
</dbReference>
<dbReference type="PANTHER" id="PTHR30250">
    <property type="entry name" value="PST FAMILY PREDICTED COLANIC ACID TRANSPORTER"/>
    <property type="match status" value="1"/>
</dbReference>
<keyword evidence="4 7" id="KW-0812">Transmembrane</keyword>
<dbReference type="Proteomes" id="UP000286985">
    <property type="component" value="Unassembled WGS sequence"/>
</dbReference>
<dbReference type="InterPro" id="IPR050833">
    <property type="entry name" value="Poly_Biosynth_Transport"/>
</dbReference>
<feature type="transmembrane region" description="Helical" evidence="7">
    <location>
        <begin position="147"/>
        <end position="165"/>
    </location>
</feature>
<comment type="caution">
    <text evidence="8">The sequence shown here is derived from an EMBL/GenBank/DDBJ whole genome shotgun (WGS) entry which is preliminary data.</text>
</comment>
<evidence type="ECO:0000256" key="2">
    <source>
        <dbReference type="ARBA" id="ARBA00007430"/>
    </source>
</evidence>
<dbReference type="EMBL" id="PIPU01000001">
    <property type="protein sequence ID" value="RUO49314.1"/>
    <property type="molecule type" value="Genomic_DNA"/>
</dbReference>
<keyword evidence="3" id="KW-1003">Cell membrane</keyword>
<organism evidence="8 9">
    <name type="scientific">Pseudidiomarina donghaiensis</name>
    <dbReference type="NCBI Taxonomy" id="519452"/>
    <lineage>
        <taxon>Bacteria</taxon>
        <taxon>Pseudomonadati</taxon>
        <taxon>Pseudomonadota</taxon>
        <taxon>Gammaproteobacteria</taxon>
        <taxon>Alteromonadales</taxon>
        <taxon>Idiomarinaceae</taxon>
        <taxon>Pseudidiomarina</taxon>
    </lineage>
</organism>
<dbReference type="CDD" id="cd13127">
    <property type="entry name" value="MATE_tuaB_like"/>
    <property type="match status" value="1"/>
</dbReference>
<dbReference type="OrthoDB" id="8538786at2"/>
<dbReference type="AlphaFoldDB" id="A0A432XKV0"/>
<keyword evidence="5 7" id="KW-1133">Transmembrane helix</keyword>
<feature type="transmembrane region" description="Helical" evidence="7">
    <location>
        <begin position="413"/>
        <end position="430"/>
    </location>
</feature>